<organism evidence="1 2">
    <name type="scientific">Penicillium frequentans</name>
    <dbReference type="NCBI Taxonomy" id="3151616"/>
    <lineage>
        <taxon>Eukaryota</taxon>
        <taxon>Fungi</taxon>
        <taxon>Dikarya</taxon>
        <taxon>Ascomycota</taxon>
        <taxon>Pezizomycotina</taxon>
        <taxon>Eurotiomycetes</taxon>
        <taxon>Eurotiomycetidae</taxon>
        <taxon>Eurotiales</taxon>
        <taxon>Aspergillaceae</taxon>
        <taxon>Penicillium</taxon>
    </lineage>
</organism>
<evidence type="ECO:0000313" key="1">
    <source>
        <dbReference type="EMBL" id="KAJ5545742.1"/>
    </source>
</evidence>
<dbReference type="Proteomes" id="UP001220324">
    <property type="component" value="Unassembled WGS sequence"/>
</dbReference>
<reference evidence="1 2" key="1">
    <citation type="journal article" date="2023" name="IMA Fungus">
        <title>Comparative genomic study of the Penicillium genus elucidates a diverse pangenome and 15 lateral gene transfer events.</title>
        <authorList>
            <person name="Petersen C."/>
            <person name="Sorensen T."/>
            <person name="Nielsen M.R."/>
            <person name="Sondergaard T.E."/>
            <person name="Sorensen J.L."/>
            <person name="Fitzpatrick D.A."/>
            <person name="Frisvad J.C."/>
            <person name="Nielsen K.L."/>
        </authorList>
    </citation>
    <scope>NUCLEOTIDE SEQUENCE [LARGE SCALE GENOMIC DNA]</scope>
    <source>
        <strain evidence="1 2">IBT 35679</strain>
    </source>
</reference>
<dbReference type="InterPro" id="IPR053175">
    <property type="entry name" value="DHMBA_Reg_Transcription_Factor"/>
</dbReference>
<dbReference type="AlphaFoldDB" id="A0AAD6GGA6"/>
<gene>
    <name evidence="1" type="ORF">N7494_003327</name>
</gene>
<comment type="caution">
    <text evidence="1">The sequence shown here is derived from an EMBL/GenBank/DDBJ whole genome shotgun (WGS) entry which is preliminary data.</text>
</comment>
<dbReference type="InterPro" id="IPR021858">
    <property type="entry name" value="Fun_TF"/>
</dbReference>
<accession>A0AAD6GGA6</accession>
<dbReference type="Pfam" id="PF11951">
    <property type="entry name" value="Fungal_trans_2"/>
    <property type="match status" value="1"/>
</dbReference>
<proteinExistence type="predicted"/>
<evidence type="ECO:0000313" key="2">
    <source>
        <dbReference type="Proteomes" id="UP001220324"/>
    </source>
</evidence>
<dbReference type="PANTHER" id="PTHR38791">
    <property type="entry name" value="ZN(II)2CYS6 TRANSCRIPTION FACTOR (EUROFUNG)-RELATED-RELATED"/>
    <property type="match status" value="1"/>
</dbReference>
<sequence>MESLGVNYFISTVITPRTDGSSRGYYDYIPDLFLKENNSEAMFSAISAVGLAAMSNINHVSEWLRHSQVQYANAVQLINRSLQSSKEVRKDSTLVAVSVLCLYDQIARNSDNKLDTWAHHAQGAAGILAIRDVDQIITPLGIRIFSQVMGDMLLACLHERLPMPPHMVVLRELLTHSGYVDSYDLAWQMSGIEIECLNLLATSQSLPLGELMDQALSIDDQFQRLLDSLLLQGHYITIYDPAADHSLVYNQRYDIYRELERVKVWNGGRAYRNLLHQVLHERLVRAFADNTSEVVSPRFTQQLQYSHEVMLQMRDDILASMPQVLGQLPPIGLETVPFPMENMINLTNNRTPGGSHFPAWFLYVIAQSPVTPMSDRMWIVNRMVAIWREKGIFKARDLARKIEELGSRVSKFSD</sequence>
<protein>
    <submittedName>
        <fullName evidence="1">Uncharacterized protein</fullName>
    </submittedName>
</protein>
<dbReference type="PANTHER" id="PTHR38791:SF5">
    <property type="entry name" value="TRANSCRIPTION FACTOR DBAG-RELATED"/>
    <property type="match status" value="1"/>
</dbReference>
<keyword evidence="2" id="KW-1185">Reference proteome</keyword>
<dbReference type="EMBL" id="JAQIZZ010000003">
    <property type="protein sequence ID" value="KAJ5545742.1"/>
    <property type="molecule type" value="Genomic_DNA"/>
</dbReference>
<name>A0AAD6GGA6_9EURO</name>